<protein>
    <recommendedName>
        <fullName evidence="2">Ribosomal silencing factor RsfS</fullName>
    </recommendedName>
</protein>
<evidence type="ECO:0000313" key="3">
    <source>
        <dbReference type="EMBL" id="AXF85921.1"/>
    </source>
</evidence>
<reference evidence="4" key="1">
    <citation type="submission" date="2018-07" db="EMBL/GenBank/DDBJ databases">
        <authorList>
            <person name="Kim H."/>
        </authorList>
    </citation>
    <scope>NUCLEOTIDE SEQUENCE [LARGE SCALE GENOMIC DNA]</scope>
    <source>
        <strain evidence="4">F02</strain>
    </source>
</reference>
<organism evidence="3 4">
    <name type="scientific">Ephemeroptericola cinctiostellae</name>
    <dbReference type="NCBI Taxonomy" id="2268024"/>
    <lineage>
        <taxon>Bacteria</taxon>
        <taxon>Pseudomonadati</taxon>
        <taxon>Pseudomonadota</taxon>
        <taxon>Betaproteobacteria</taxon>
        <taxon>Burkholderiales</taxon>
        <taxon>Burkholderiaceae</taxon>
        <taxon>Ephemeroptericola</taxon>
    </lineage>
</organism>
<dbReference type="PANTHER" id="PTHR21043:SF0">
    <property type="entry name" value="MITOCHONDRIAL ASSEMBLY OF RIBOSOMAL LARGE SUBUNIT PROTEIN 1"/>
    <property type="match status" value="1"/>
</dbReference>
<name>A0A345DC33_9BURK</name>
<evidence type="ECO:0000313" key="4">
    <source>
        <dbReference type="Proteomes" id="UP000252182"/>
    </source>
</evidence>
<dbReference type="PANTHER" id="PTHR21043">
    <property type="entry name" value="IOJAP SUPERFAMILY ORTHOLOG"/>
    <property type="match status" value="1"/>
</dbReference>
<dbReference type="Pfam" id="PF02410">
    <property type="entry name" value="RsfS"/>
    <property type="match status" value="1"/>
</dbReference>
<accession>A0A345DC33</accession>
<gene>
    <name evidence="2 3" type="primary">rsfS</name>
    <name evidence="3" type="ORF">DTO96_101661</name>
</gene>
<dbReference type="AlphaFoldDB" id="A0A345DC33"/>
<dbReference type="Gene3D" id="3.30.460.10">
    <property type="entry name" value="Beta Polymerase, domain 2"/>
    <property type="match status" value="1"/>
</dbReference>
<dbReference type="KEGG" id="hyf:DTO96_101661"/>
<dbReference type="GO" id="GO:0042256">
    <property type="term" value="P:cytosolic ribosome assembly"/>
    <property type="evidence" value="ECO:0007669"/>
    <property type="project" value="UniProtKB-UniRule"/>
</dbReference>
<proteinExistence type="inferred from homology"/>
<comment type="similarity">
    <text evidence="1 2">Belongs to the Iojap/RsfS family.</text>
</comment>
<dbReference type="EMBL" id="CP031124">
    <property type="protein sequence ID" value="AXF85921.1"/>
    <property type="molecule type" value="Genomic_DNA"/>
</dbReference>
<keyword evidence="2" id="KW-0810">Translation regulation</keyword>
<dbReference type="NCBIfam" id="TIGR00090">
    <property type="entry name" value="rsfS_iojap_ybeB"/>
    <property type="match status" value="1"/>
</dbReference>
<dbReference type="InterPro" id="IPR004394">
    <property type="entry name" value="Iojap/RsfS/C7orf30"/>
</dbReference>
<dbReference type="GO" id="GO:0090071">
    <property type="term" value="P:negative regulation of ribosome biogenesis"/>
    <property type="evidence" value="ECO:0007669"/>
    <property type="project" value="UniProtKB-UniRule"/>
</dbReference>
<evidence type="ECO:0000256" key="2">
    <source>
        <dbReference type="HAMAP-Rule" id="MF_01477"/>
    </source>
</evidence>
<evidence type="ECO:0000256" key="1">
    <source>
        <dbReference type="ARBA" id="ARBA00010574"/>
    </source>
</evidence>
<keyword evidence="2" id="KW-0963">Cytoplasm</keyword>
<dbReference type="GO" id="GO:0005737">
    <property type="term" value="C:cytoplasm"/>
    <property type="evidence" value="ECO:0007669"/>
    <property type="project" value="UniProtKB-SubCell"/>
</dbReference>
<comment type="subcellular location">
    <subcellularLocation>
        <location evidence="2">Cytoplasm</location>
    </subcellularLocation>
</comment>
<dbReference type="HAMAP" id="MF_01477">
    <property type="entry name" value="Iojap_RsfS"/>
    <property type="match status" value="1"/>
</dbReference>
<dbReference type="InterPro" id="IPR043519">
    <property type="entry name" value="NT_sf"/>
</dbReference>
<dbReference type="OrthoDB" id="9793681at2"/>
<dbReference type="SUPFAM" id="SSF81301">
    <property type="entry name" value="Nucleotidyltransferase"/>
    <property type="match status" value="1"/>
</dbReference>
<dbReference type="GO" id="GO:0043023">
    <property type="term" value="F:ribosomal large subunit binding"/>
    <property type="evidence" value="ECO:0007669"/>
    <property type="project" value="TreeGrafter"/>
</dbReference>
<keyword evidence="2" id="KW-0678">Repressor</keyword>
<comment type="function">
    <text evidence="2">Functions as a ribosomal silencing factor. Interacts with ribosomal protein uL14 (rplN), blocking formation of intersubunit bridge B8. Prevents association of the 30S and 50S ribosomal subunits and the formation of functional ribosomes, thus repressing translation.</text>
</comment>
<keyword evidence="4" id="KW-1185">Reference proteome</keyword>
<comment type="subunit">
    <text evidence="2">Interacts with ribosomal protein uL14 (rplN).</text>
</comment>
<sequence>MIRQHNALDVETLQAIIIDALEDVKAQDITILNTEQLSGEFDRVIIATGSSNRQTRALAKNVHEKVKAGGGDILATEGEDSGEWVLVDCADIIVHLMQAPIRAYYNLEELWDGRNV</sequence>
<dbReference type="Proteomes" id="UP000252182">
    <property type="component" value="Chromosome"/>
</dbReference>
<dbReference type="GO" id="GO:0017148">
    <property type="term" value="P:negative regulation of translation"/>
    <property type="evidence" value="ECO:0007669"/>
    <property type="project" value="UniProtKB-UniRule"/>
</dbReference>